<dbReference type="RefSeq" id="WP_142093533.1">
    <property type="nucleotide sequence ID" value="NZ_BAAAMD010000003.1"/>
</dbReference>
<evidence type="ECO:0000256" key="5">
    <source>
        <dbReference type="SAM" id="Phobius"/>
    </source>
</evidence>
<dbReference type="OrthoDB" id="3734539at2"/>
<comment type="subcellular location">
    <subcellularLocation>
        <location evidence="1">Membrane</location>
        <topology evidence="1">Multi-pass membrane protein</topology>
    </subcellularLocation>
</comment>
<keyword evidence="7" id="KW-1185">Reference proteome</keyword>
<feature type="transmembrane region" description="Helical" evidence="5">
    <location>
        <begin position="47"/>
        <end position="71"/>
    </location>
</feature>
<evidence type="ECO:0000256" key="1">
    <source>
        <dbReference type="ARBA" id="ARBA00004141"/>
    </source>
</evidence>
<evidence type="ECO:0000313" key="6">
    <source>
        <dbReference type="EMBL" id="TQL57681.1"/>
    </source>
</evidence>
<dbReference type="EMBL" id="VFOR01000002">
    <property type="protein sequence ID" value="TQL57681.1"/>
    <property type="molecule type" value="Genomic_DNA"/>
</dbReference>
<feature type="transmembrane region" description="Helical" evidence="5">
    <location>
        <begin position="108"/>
        <end position="128"/>
    </location>
</feature>
<name>A0A542ZBL1_9ACTN</name>
<evidence type="ECO:0008006" key="8">
    <source>
        <dbReference type="Google" id="ProtNLM"/>
    </source>
</evidence>
<keyword evidence="3 5" id="KW-1133">Transmembrane helix</keyword>
<keyword evidence="4 5" id="KW-0472">Membrane</keyword>
<dbReference type="Pfam" id="PF09685">
    <property type="entry name" value="MamF_MmsF"/>
    <property type="match status" value="1"/>
</dbReference>
<organism evidence="6 7">
    <name type="scientific">Propioniferax innocua</name>
    <dbReference type="NCBI Taxonomy" id="1753"/>
    <lineage>
        <taxon>Bacteria</taxon>
        <taxon>Bacillati</taxon>
        <taxon>Actinomycetota</taxon>
        <taxon>Actinomycetes</taxon>
        <taxon>Propionibacteriales</taxon>
        <taxon>Propionibacteriaceae</taxon>
        <taxon>Propioniferax</taxon>
    </lineage>
</organism>
<dbReference type="InterPro" id="IPR019109">
    <property type="entry name" value="MamF_MmsF"/>
</dbReference>
<dbReference type="Proteomes" id="UP000316196">
    <property type="component" value="Unassembled WGS sequence"/>
</dbReference>
<sequence length="154" mass="16647">MTFPQYVDYQFTEHRPLDHDAAPRQPMPVSAATPLPVHTDDRSGTRIAAAGAYMSALPLSVFGPALFWLTARPGSMVRREAAKAFRLTLVMGTLTLVAALLLDGSFLAEKAFVAGFGLWVLLSVAGAVQAGRGEDWESPVDALIDRIGRARSRH</sequence>
<proteinExistence type="predicted"/>
<dbReference type="AlphaFoldDB" id="A0A542ZBL1"/>
<keyword evidence="2 5" id="KW-0812">Transmembrane</keyword>
<comment type="caution">
    <text evidence="6">The sequence shown here is derived from an EMBL/GenBank/DDBJ whole genome shotgun (WGS) entry which is preliminary data.</text>
</comment>
<accession>A0A542ZBL1</accession>
<gene>
    <name evidence="6" type="ORF">FB460_1520</name>
</gene>
<evidence type="ECO:0000256" key="2">
    <source>
        <dbReference type="ARBA" id="ARBA00022692"/>
    </source>
</evidence>
<evidence type="ECO:0000256" key="3">
    <source>
        <dbReference type="ARBA" id="ARBA00022989"/>
    </source>
</evidence>
<protein>
    <recommendedName>
        <fullName evidence="8">Tic20 family protein</fullName>
    </recommendedName>
</protein>
<evidence type="ECO:0000313" key="7">
    <source>
        <dbReference type="Proteomes" id="UP000316196"/>
    </source>
</evidence>
<reference evidence="6 7" key="1">
    <citation type="submission" date="2019-06" db="EMBL/GenBank/DDBJ databases">
        <title>Sequencing the genomes of 1000 actinobacteria strains.</title>
        <authorList>
            <person name="Klenk H.-P."/>
        </authorList>
    </citation>
    <scope>NUCLEOTIDE SEQUENCE [LARGE SCALE GENOMIC DNA]</scope>
    <source>
        <strain evidence="6 7">DSM 8251</strain>
    </source>
</reference>
<evidence type="ECO:0000256" key="4">
    <source>
        <dbReference type="ARBA" id="ARBA00023136"/>
    </source>
</evidence>
<feature type="transmembrane region" description="Helical" evidence="5">
    <location>
        <begin position="83"/>
        <end position="102"/>
    </location>
</feature>